<dbReference type="OrthoDB" id="6624197at2759"/>
<name>A0A6G0VIT5_APHCR</name>
<keyword evidence="2" id="KW-1185">Reference proteome</keyword>
<dbReference type="GO" id="GO:0003676">
    <property type="term" value="F:nucleic acid binding"/>
    <property type="evidence" value="ECO:0007669"/>
    <property type="project" value="InterPro"/>
</dbReference>
<proteinExistence type="predicted"/>
<dbReference type="PANTHER" id="PTHR47331">
    <property type="entry name" value="PHD-TYPE DOMAIN-CONTAINING PROTEIN"/>
    <property type="match status" value="1"/>
</dbReference>
<feature type="non-terminal residue" evidence="1">
    <location>
        <position position="491"/>
    </location>
</feature>
<dbReference type="Pfam" id="PF05380">
    <property type="entry name" value="Peptidase_A17"/>
    <property type="match status" value="1"/>
</dbReference>
<comment type="caution">
    <text evidence="1">The sequence shown here is derived from an EMBL/GenBank/DDBJ whole genome shotgun (WGS) entry which is preliminary data.</text>
</comment>
<dbReference type="Gene3D" id="3.30.420.10">
    <property type="entry name" value="Ribonuclease H-like superfamily/Ribonuclease H"/>
    <property type="match status" value="1"/>
</dbReference>
<dbReference type="InterPro" id="IPR012337">
    <property type="entry name" value="RNaseH-like_sf"/>
</dbReference>
<dbReference type="SUPFAM" id="SSF53098">
    <property type="entry name" value="Ribonuclease H-like"/>
    <property type="match status" value="1"/>
</dbReference>
<sequence length="491" mass="55855">RSVSSTGECDIQLLCAKSRVAPLKAISLPRLELCAVLLLARLANKFVPKLNIDIERKYYWTDSSIALSWISSPSTKWSTFVAHRVGEIQDLTNISEWGHVATISNPADIISRGCTPQQLCDDILWWSGPDWLKTKAINWPTFDRAHFAAADNIPEQRRTTTALHSATHYDDFIINRFSSLLKLIRVVALLYRFIHNVKLHKFDKNTAVQSKLIGAITAEEYTKARIALIKIVQLQHWSHEIQCIQNEISIPRKSNLSQLRPYIDETGILRVGGRLRNAIALNTLQRNPILLPHRSMFTRLIFENEHLKIMHGGPQALLAAVRTTYWPINGRHIARSVVHKCIPCFKLKPVVFQPIMGDLPKDRITISRPFSKCGIDYAGPLMIKTSLRRNSPLVKGYICVFVCFATKAIHIELVGDLTTESFLNALRRFVSRRGIVSDIYSDNATNFVGANNRLREIYDLLYSEKNRSIFNNATADIGIKWHFIPPRSPNF</sequence>
<evidence type="ECO:0000313" key="2">
    <source>
        <dbReference type="Proteomes" id="UP000478052"/>
    </source>
</evidence>
<dbReference type="PANTHER" id="PTHR47331:SF1">
    <property type="entry name" value="GAG-LIKE PROTEIN"/>
    <property type="match status" value="1"/>
</dbReference>
<dbReference type="AlphaFoldDB" id="A0A6G0VIT5"/>
<gene>
    <name evidence="1" type="ORF">FWK35_00038583</name>
</gene>
<dbReference type="InterPro" id="IPR008042">
    <property type="entry name" value="Retrotrans_Pao"/>
</dbReference>
<dbReference type="EMBL" id="VUJU01016477">
    <property type="protein sequence ID" value="KAF0688888.1"/>
    <property type="molecule type" value="Genomic_DNA"/>
</dbReference>
<dbReference type="Proteomes" id="UP000478052">
    <property type="component" value="Unassembled WGS sequence"/>
</dbReference>
<evidence type="ECO:0000313" key="1">
    <source>
        <dbReference type="EMBL" id="KAF0688888.1"/>
    </source>
</evidence>
<protein>
    <submittedName>
        <fullName evidence="1">Integrase catalytic domain-containing protein</fullName>
    </submittedName>
</protein>
<dbReference type="InterPro" id="IPR036397">
    <property type="entry name" value="RNaseH_sf"/>
</dbReference>
<accession>A0A6G0VIT5</accession>
<feature type="non-terminal residue" evidence="1">
    <location>
        <position position="1"/>
    </location>
</feature>
<reference evidence="1 2" key="1">
    <citation type="submission" date="2019-08" db="EMBL/GenBank/DDBJ databases">
        <title>Whole genome of Aphis craccivora.</title>
        <authorList>
            <person name="Voronova N.V."/>
            <person name="Shulinski R.S."/>
            <person name="Bandarenka Y.V."/>
            <person name="Zhorov D.G."/>
            <person name="Warner D."/>
        </authorList>
    </citation>
    <scope>NUCLEOTIDE SEQUENCE [LARGE SCALE GENOMIC DNA]</scope>
    <source>
        <strain evidence="1">180601</strain>
        <tissue evidence="1">Whole Body</tissue>
    </source>
</reference>
<organism evidence="1 2">
    <name type="scientific">Aphis craccivora</name>
    <name type="common">Cowpea aphid</name>
    <dbReference type="NCBI Taxonomy" id="307492"/>
    <lineage>
        <taxon>Eukaryota</taxon>
        <taxon>Metazoa</taxon>
        <taxon>Ecdysozoa</taxon>
        <taxon>Arthropoda</taxon>
        <taxon>Hexapoda</taxon>
        <taxon>Insecta</taxon>
        <taxon>Pterygota</taxon>
        <taxon>Neoptera</taxon>
        <taxon>Paraneoptera</taxon>
        <taxon>Hemiptera</taxon>
        <taxon>Sternorrhyncha</taxon>
        <taxon>Aphidomorpha</taxon>
        <taxon>Aphidoidea</taxon>
        <taxon>Aphididae</taxon>
        <taxon>Aphidini</taxon>
        <taxon>Aphis</taxon>
        <taxon>Aphis</taxon>
    </lineage>
</organism>